<reference evidence="2" key="1">
    <citation type="submission" date="2021-09" db="EMBL/GenBank/DDBJ databases">
        <authorList>
            <consortium name="AG Swart"/>
            <person name="Singh M."/>
            <person name="Singh A."/>
            <person name="Seah K."/>
            <person name="Emmerich C."/>
        </authorList>
    </citation>
    <scope>NUCLEOTIDE SEQUENCE</scope>
    <source>
        <strain evidence="2">ATCC30299</strain>
    </source>
</reference>
<name>A0AAU9KBA8_9CILI</name>
<organism evidence="2 3">
    <name type="scientific">Blepharisma stoltei</name>
    <dbReference type="NCBI Taxonomy" id="1481888"/>
    <lineage>
        <taxon>Eukaryota</taxon>
        <taxon>Sar</taxon>
        <taxon>Alveolata</taxon>
        <taxon>Ciliophora</taxon>
        <taxon>Postciliodesmatophora</taxon>
        <taxon>Heterotrichea</taxon>
        <taxon>Heterotrichida</taxon>
        <taxon>Blepharismidae</taxon>
        <taxon>Blepharisma</taxon>
    </lineage>
</organism>
<evidence type="ECO:0000313" key="2">
    <source>
        <dbReference type="EMBL" id="CAG9334155.1"/>
    </source>
</evidence>
<dbReference type="AlphaFoldDB" id="A0AAU9KBA8"/>
<dbReference type="EMBL" id="CAJZBQ010000057">
    <property type="protein sequence ID" value="CAG9334155.1"/>
    <property type="molecule type" value="Genomic_DNA"/>
</dbReference>
<gene>
    <name evidence="2" type="ORF">BSTOLATCC_MIC59982</name>
</gene>
<dbReference type="Proteomes" id="UP001162131">
    <property type="component" value="Unassembled WGS sequence"/>
</dbReference>
<proteinExistence type="predicted"/>
<comment type="caution">
    <text evidence="2">The sequence shown here is derived from an EMBL/GenBank/DDBJ whole genome shotgun (WGS) entry which is preliminary data.</text>
</comment>
<protein>
    <submittedName>
        <fullName evidence="2">Uncharacterized protein</fullName>
    </submittedName>
</protein>
<accession>A0AAU9KBA8</accession>
<feature type="region of interest" description="Disordered" evidence="1">
    <location>
        <begin position="1"/>
        <end position="49"/>
    </location>
</feature>
<sequence>MVNFVQLKQHTSEVHSHSTLKSQRRSRSPEKSHWRIPGPSGAEEKEEEERQCLSWFWGSEILPQFEQGGTEAV</sequence>
<evidence type="ECO:0000256" key="1">
    <source>
        <dbReference type="SAM" id="MobiDB-lite"/>
    </source>
</evidence>
<evidence type="ECO:0000313" key="3">
    <source>
        <dbReference type="Proteomes" id="UP001162131"/>
    </source>
</evidence>
<keyword evidence="3" id="KW-1185">Reference proteome</keyword>